<name>A0A0H2MJJ1_9PROT</name>
<dbReference type="PANTHER" id="PTHR43584">
    <property type="entry name" value="NUCLEOTIDYL TRANSFERASE"/>
    <property type="match status" value="1"/>
</dbReference>
<dbReference type="Gene3D" id="3.90.550.10">
    <property type="entry name" value="Spore Coat Polysaccharide Biosynthesis Protein SpsA, Chain A"/>
    <property type="match status" value="1"/>
</dbReference>
<dbReference type="STRING" id="1489064.WH96_03720"/>
<proteinExistence type="predicted"/>
<dbReference type="InterPro" id="IPR050065">
    <property type="entry name" value="GlmU-like"/>
</dbReference>
<dbReference type="EMBL" id="LAQL01000002">
    <property type="protein sequence ID" value="KLN62588.1"/>
    <property type="molecule type" value="Genomic_DNA"/>
</dbReference>
<comment type="caution">
    <text evidence="4">The sequence shown here is derived from an EMBL/GenBank/DDBJ whole genome shotgun (WGS) entry which is preliminary data.</text>
</comment>
<organism evidence="4 5">
    <name type="scientific">Kiloniella spongiae</name>
    <dbReference type="NCBI Taxonomy" id="1489064"/>
    <lineage>
        <taxon>Bacteria</taxon>
        <taxon>Pseudomonadati</taxon>
        <taxon>Pseudomonadota</taxon>
        <taxon>Alphaproteobacteria</taxon>
        <taxon>Rhodospirillales</taxon>
        <taxon>Kiloniellaceae</taxon>
        <taxon>Kiloniella</taxon>
    </lineage>
</organism>
<feature type="domain" description="Nucleotidyl transferase" evidence="3">
    <location>
        <begin position="6"/>
        <end position="229"/>
    </location>
</feature>
<evidence type="ECO:0000313" key="4">
    <source>
        <dbReference type="EMBL" id="KLN62588.1"/>
    </source>
</evidence>
<keyword evidence="5" id="KW-1185">Reference proteome</keyword>
<dbReference type="SUPFAM" id="SSF53448">
    <property type="entry name" value="Nucleotide-diphospho-sugar transferases"/>
    <property type="match status" value="1"/>
</dbReference>
<sequence length="245" mass="26589">MTIKTAMVLAAGFGKRMRPITETIPKPLVPILGVPMLESIIAKLRTAGIQKIVVNAFYLKEQIQGFVDAYDDPMIILSDESEILETGGGVTQALPLLGNDPFVVVNGDVCWLDGTEAAIERVVKSWNPDGMDALLLVHPKSKAYGYEGAGDFFLENDQKLSRRGDATAAPYVYAGIQILHPKLFINAPKGAFSLNEIFDKALASDRLYGLEHDGEWFHVGTPEGLREVEGLLQSMLPVASKSCGA</sequence>
<evidence type="ECO:0000259" key="3">
    <source>
        <dbReference type="Pfam" id="PF00483"/>
    </source>
</evidence>
<dbReference type="OrthoDB" id="9788272at2"/>
<evidence type="ECO:0000313" key="5">
    <source>
        <dbReference type="Proteomes" id="UP000035444"/>
    </source>
</evidence>
<keyword evidence="2 4" id="KW-0548">Nucleotidyltransferase</keyword>
<dbReference type="InterPro" id="IPR029044">
    <property type="entry name" value="Nucleotide-diphossugar_trans"/>
</dbReference>
<evidence type="ECO:0000256" key="2">
    <source>
        <dbReference type="ARBA" id="ARBA00022695"/>
    </source>
</evidence>
<dbReference type="GO" id="GO:0016779">
    <property type="term" value="F:nucleotidyltransferase activity"/>
    <property type="evidence" value="ECO:0007669"/>
    <property type="project" value="UniProtKB-KW"/>
</dbReference>
<dbReference type="CDD" id="cd06422">
    <property type="entry name" value="NTP_transferase_like_1"/>
    <property type="match status" value="1"/>
</dbReference>
<dbReference type="Proteomes" id="UP000035444">
    <property type="component" value="Unassembled WGS sequence"/>
</dbReference>
<dbReference type="Pfam" id="PF00483">
    <property type="entry name" value="NTP_transferase"/>
    <property type="match status" value="1"/>
</dbReference>
<accession>A0A0H2MJJ1</accession>
<keyword evidence="1 4" id="KW-0808">Transferase</keyword>
<dbReference type="RefSeq" id="WP_047762710.1">
    <property type="nucleotide sequence ID" value="NZ_LAQL01000002.1"/>
</dbReference>
<dbReference type="AlphaFoldDB" id="A0A0H2MJJ1"/>
<dbReference type="PANTHER" id="PTHR43584:SF8">
    <property type="entry name" value="N-ACETYLMURAMATE ALPHA-1-PHOSPHATE URIDYLYLTRANSFERASE"/>
    <property type="match status" value="1"/>
</dbReference>
<protein>
    <submittedName>
        <fullName evidence="4">Mannose-1-phosphate guanylyltransferase</fullName>
    </submittedName>
</protein>
<dbReference type="InterPro" id="IPR005835">
    <property type="entry name" value="NTP_transferase_dom"/>
</dbReference>
<reference evidence="4 5" key="1">
    <citation type="submission" date="2015-03" db="EMBL/GenBank/DDBJ databases">
        <title>Genome Sequence of Kiloniella spongiae MEBiC09566, isolated from a marine sponge.</title>
        <authorList>
            <person name="Shao Z."/>
            <person name="Wang L."/>
            <person name="Li X."/>
        </authorList>
    </citation>
    <scope>NUCLEOTIDE SEQUENCE [LARGE SCALE GENOMIC DNA]</scope>
    <source>
        <strain evidence="4 5">MEBiC09566</strain>
    </source>
</reference>
<gene>
    <name evidence="4" type="ORF">WH96_03720</name>
</gene>
<evidence type="ECO:0000256" key="1">
    <source>
        <dbReference type="ARBA" id="ARBA00022679"/>
    </source>
</evidence>